<dbReference type="GO" id="GO:0000981">
    <property type="term" value="F:DNA-binding transcription factor activity, RNA polymerase II-specific"/>
    <property type="evidence" value="ECO:0007669"/>
    <property type="project" value="InterPro"/>
</dbReference>
<keyword evidence="3" id="KW-1185">Reference proteome</keyword>
<evidence type="ECO:0008006" key="4">
    <source>
        <dbReference type="Google" id="ProtNLM"/>
    </source>
</evidence>
<protein>
    <recommendedName>
        <fullName evidence="4">Zn(2)-C6 fungal-type domain-containing protein</fullName>
    </recommendedName>
</protein>
<reference evidence="2 3" key="1">
    <citation type="journal article" date="2018" name="New Phytol.">
        <title>Phylogenomics of Endogonaceae and evolution of mycorrhizas within Mucoromycota.</title>
        <authorList>
            <person name="Chang Y."/>
            <person name="Desiro A."/>
            <person name="Na H."/>
            <person name="Sandor L."/>
            <person name="Lipzen A."/>
            <person name="Clum A."/>
            <person name="Barry K."/>
            <person name="Grigoriev I.V."/>
            <person name="Martin F.M."/>
            <person name="Stajich J.E."/>
            <person name="Smith M.E."/>
            <person name="Bonito G."/>
            <person name="Spatafora J.W."/>
        </authorList>
    </citation>
    <scope>NUCLEOTIDE SEQUENCE [LARGE SCALE GENOMIC DNA]</scope>
    <source>
        <strain evidence="2 3">AD002</strain>
    </source>
</reference>
<sequence length="363" mass="39947">MQEPFTGNTYTTAMDQRYLGANGQATHLAILSHEECNGYVSPFPHGSCMDGEFPDVDVTMHPYPGPQLDSYGMGDLTSMITNGPTSSMITNDPASSMTTAINNLALSMTIPNDPAPSLDASPSTQTAVMDTEEVPQSATITGAEPLCDTEHTHDTQKLEIIHHNSAFPKKNRPRPKPKILDQLKKRDIPKACYRCSKVIKKKCDHGLPSCGACMKAKVACQSVEQKARQQSQAENSDRAKLKAFFSTQYWRRIEEQIEKQGETEFDPEFDPELLPVIDPTGLAAERNNGDEGGSNDGGHSDEDQDGDVEMKMSMGKSVIVGFLDWVVRLATKSKNALSPPLPPPRRRRRGIPRTRYIIRAVTA</sequence>
<dbReference type="CDD" id="cd00067">
    <property type="entry name" value="GAL4"/>
    <property type="match status" value="1"/>
</dbReference>
<proteinExistence type="predicted"/>
<dbReference type="InterPro" id="IPR001138">
    <property type="entry name" value="Zn2Cys6_DnaBD"/>
</dbReference>
<comment type="caution">
    <text evidence="2">The sequence shown here is derived from an EMBL/GenBank/DDBJ whole genome shotgun (WGS) entry which is preliminary data.</text>
</comment>
<name>A0A433QC02_9FUNG</name>
<dbReference type="AlphaFoldDB" id="A0A433QC02"/>
<accession>A0A433QC02</accession>
<dbReference type="InterPro" id="IPR036864">
    <property type="entry name" value="Zn2-C6_fun-type_DNA-bd_sf"/>
</dbReference>
<dbReference type="EMBL" id="RBNJ01008596">
    <property type="protein sequence ID" value="RUS27336.1"/>
    <property type="molecule type" value="Genomic_DNA"/>
</dbReference>
<dbReference type="Gene3D" id="4.10.240.10">
    <property type="entry name" value="Zn(2)-C6 fungal-type DNA-binding domain"/>
    <property type="match status" value="1"/>
</dbReference>
<evidence type="ECO:0000313" key="3">
    <source>
        <dbReference type="Proteomes" id="UP000274822"/>
    </source>
</evidence>
<organism evidence="2 3">
    <name type="scientific">Jimgerdemannia flammicorona</name>
    <dbReference type="NCBI Taxonomy" id="994334"/>
    <lineage>
        <taxon>Eukaryota</taxon>
        <taxon>Fungi</taxon>
        <taxon>Fungi incertae sedis</taxon>
        <taxon>Mucoromycota</taxon>
        <taxon>Mucoromycotina</taxon>
        <taxon>Endogonomycetes</taxon>
        <taxon>Endogonales</taxon>
        <taxon>Endogonaceae</taxon>
        <taxon>Jimgerdemannia</taxon>
    </lineage>
</organism>
<dbReference type="Proteomes" id="UP000274822">
    <property type="component" value="Unassembled WGS sequence"/>
</dbReference>
<gene>
    <name evidence="2" type="ORF">BC938DRAFT_483391</name>
</gene>
<feature type="region of interest" description="Disordered" evidence="1">
    <location>
        <begin position="282"/>
        <end position="307"/>
    </location>
</feature>
<evidence type="ECO:0000256" key="1">
    <source>
        <dbReference type="SAM" id="MobiDB-lite"/>
    </source>
</evidence>
<dbReference type="GO" id="GO:0008270">
    <property type="term" value="F:zinc ion binding"/>
    <property type="evidence" value="ECO:0007669"/>
    <property type="project" value="InterPro"/>
</dbReference>
<evidence type="ECO:0000313" key="2">
    <source>
        <dbReference type="EMBL" id="RUS27336.1"/>
    </source>
</evidence>
<dbReference type="SUPFAM" id="SSF57701">
    <property type="entry name" value="Zn2/Cys6 DNA-binding domain"/>
    <property type="match status" value="1"/>
</dbReference>